<feature type="binding site" evidence="7">
    <location>
        <position position="233"/>
    </location>
    <ligand>
        <name>Mn(2+)</name>
        <dbReference type="ChEBI" id="CHEBI:29035"/>
        <label>2</label>
    </ligand>
</feature>
<evidence type="ECO:0000256" key="7">
    <source>
        <dbReference type="HAMAP-Rule" id="MF_01279"/>
    </source>
</evidence>
<feature type="binding site" evidence="7">
    <location>
        <position position="369"/>
    </location>
    <ligand>
        <name>Mn(2+)</name>
        <dbReference type="ChEBI" id="CHEBI:29035"/>
        <label>1</label>
    </ligand>
</feature>
<dbReference type="Proteomes" id="UP000604161">
    <property type="component" value="Unassembled WGS sequence"/>
</dbReference>
<dbReference type="PROSITE" id="PS00491">
    <property type="entry name" value="PROLINE_PEPTIDASE"/>
    <property type="match status" value="1"/>
</dbReference>
<proteinExistence type="inferred from homology"/>
<evidence type="ECO:0000256" key="2">
    <source>
        <dbReference type="ARBA" id="ARBA00022723"/>
    </source>
</evidence>
<keyword evidence="6 7" id="KW-0464">Manganese</keyword>
<dbReference type="InterPro" id="IPR022846">
    <property type="entry name" value="X_Pro_dipept"/>
</dbReference>
<keyword evidence="1 7" id="KW-0645">Protease</keyword>
<keyword evidence="2 7" id="KW-0479">Metal-binding</keyword>
<dbReference type="Gene3D" id="3.40.350.10">
    <property type="entry name" value="Creatinase/prolidase N-terminal domain"/>
    <property type="match status" value="1"/>
</dbReference>
<dbReference type="RefSeq" id="WP_191592901.1">
    <property type="nucleotide sequence ID" value="NZ_JACYFC010000001.1"/>
</dbReference>
<dbReference type="InterPro" id="IPR036005">
    <property type="entry name" value="Creatinase/aminopeptidase-like"/>
</dbReference>
<feature type="domain" description="Xaa-Pro dipeptidase N-terminal" evidence="9">
    <location>
        <begin position="5"/>
        <end position="128"/>
    </location>
</feature>
<sequence length="429" mass="47760">MLTALYQEHLSVLTTRYNNAMTHFGIDAIVLSTGEKSYYFQDDHTHPFHAYSGTQQWLPFLLGAETYLILRAGQKPTLVWPVRDDFWHASNPVPSGDWQKAWNITLAKKSDKWFASLPSKTAWLGPNPLATIAPYDGLKAYIDFSKAVKTPFEIQAMRQASMRGARGHVAAKEAFLAGMSELDIHLAFLQASQQTAAQEPYPGIVGLNEHAAVLHYEHKAIESSATSRTLLIDAGASEHGYASDITRTFVRHDDDFNALLNTMNKMEQALCQSATSGLAFRDLHQEALIGIAGLLHEHKICSLSVEEQLAKSIPQIFFPHGLGHLLGLQVHDVGGHQIDQAGTLNLPDDKAPFLRLTRTLEENMVITIEPGLYFIPMLIEKMKAEIANHGCDLSKIEHFMPYGGIRIEDNVVVKNDQPENLTRIAFNNL</sequence>
<feature type="domain" description="Peptidase M24" evidence="8">
    <location>
        <begin position="156"/>
        <end position="414"/>
    </location>
</feature>
<evidence type="ECO:0000259" key="9">
    <source>
        <dbReference type="Pfam" id="PF21216"/>
    </source>
</evidence>
<feature type="binding site" evidence="7">
    <location>
        <position position="408"/>
    </location>
    <ligand>
        <name>Mn(2+)</name>
        <dbReference type="ChEBI" id="CHEBI:29035"/>
        <label>1</label>
    </ligand>
</feature>
<dbReference type="InterPro" id="IPR000994">
    <property type="entry name" value="Pept_M24"/>
</dbReference>
<dbReference type="EMBL" id="JACYFC010000001">
    <property type="protein sequence ID" value="MBD5769499.1"/>
    <property type="molecule type" value="Genomic_DNA"/>
</dbReference>
<evidence type="ECO:0000259" key="8">
    <source>
        <dbReference type="Pfam" id="PF00557"/>
    </source>
</evidence>
<evidence type="ECO:0000313" key="11">
    <source>
        <dbReference type="Proteomes" id="UP000604161"/>
    </source>
</evidence>
<keyword evidence="11" id="KW-1185">Reference proteome</keyword>
<evidence type="ECO:0000256" key="5">
    <source>
        <dbReference type="ARBA" id="ARBA00023049"/>
    </source>
</evidence>
<keyword evidence="4 7" id="KW-0224">Dipeptidase</keyword>
<dbReference type="InterPro" id="IPR029149">
    <property type="entry name" value="Creatin/AminoP/Spt16_N"/>
</dbReference>
<evidence type="ECO:0000313" key="10">
    <source>
        <dbReference type="EMBL" id="MBD5769499.1"/>
    </source>
</evidence>
<feature type="binding site" evidence="7">
    <location>
        <position position="244"/>
    </location>
    <ligand>
        <name>Mn(2+)</name>
        <dbReference type="ChEBI" id="CHEBI:29035"/>
        <label>1</label>
    </ligand>
</feature>
<dbReference type="InterPro" id="IPR052433">
    <property type="entry name" value="X-Pro_dipept-like"/>
</dbReference>
<keyword evidence="5 7" id="KW-0482">Metalloprotease</keyword>
<dbReference type="EC" id="3.4.13.9" evidence="7"/>
<dbReference type="SUPFAM" id="SSF55920">
    <property type="entry name" value="Creatinase/aminopeptidase"/>
    <property type="match status" value="1"/>
</dbReference>
<evidence type="ECO:0000256" key="3">
    <source>
        <dbReference type="ARBA" id="ARBA00022801"/>
    </source>
</evidence>
<comment type="catalytic activity">
    <reaction evidence="7">
        <text>Xaa-L-Pro dipeptide + H2O = an L-alpha-amino acid + L-proline</text>
        <dbReference type="Rhea" id="RHEA:76407"/>
        <dbReference type="ChEBI" id="CHEBI:15377"/>
        <dbReference type="ChEBI" id="CHEBI:59869"/>
        <dbReference type="ChEBI" id="CHEBI:60039"/>
        <dbReference type="ChEBI" id="CHEBI:195196"/>
        <dbReference type="EC" id="3.4.13.9"/>
    </reaction>
</comment>
<name>A0ABR8NTX9_9GAMM</name>
<evidence type="ECO:0000256" key="4">
    <source>
        <dbReference type="ARBA" id="ARBA00022997"/>
    </source>
</evidence>
<comment type="cofactor">
    <cofactor evidence="7">
        <name>Mn(2+)</name>
        <dbReference type="ChEBI" id="CHEBI:29035"/>
    </cofactor>
    <text evidence="7">Binds 2 manganese ions per subunit.</text>
</comment>
<dbReference type="PANTHER" id="PTHR43226:SF8">
    <property type="entry name" value="XAA-PRO DIPEPTIDASE"/>
    <property type="match status" value="1"/>
</dbReference>
<accession>A0ABR8NTX9</accession>
<feature type="binding site" evidence="7">
    <location>
        <position position="408"/>
    </location>
    <ligand>
        <name>Mn(2+)</name>
        <dbReference type="ChEBI" id="CHEBI:29035"/>
        <label>2</label>
    </ligand>
</feature>
<feature type="binding site" evidence="7">
    <location>
        <position position="244"/>
    </location>
    <ligand>
        <name>Mn(2+)</name>
        <dbReference type="ChEBI" id="CHEBI:29035"/>
        <label>2</label>
    </ligand>
</feature>
<dbReference type="InterPro" id="IPR001131">
    <property type="entry name" value="Peptidase_M24B_aminopep-P_CS"/>
</dbReference>
<reference evidence="10 11" key="1">
    <citation type="submission" date="2020-09" db="EMBL/GenBank/DDBJ databases">
        <title>Marinomonas sp. nov., isolated from the cysticercosis algae of Qingdao, China.</title>
        <authorList>
            <person name="Sun X."/>
        </authorList>
    </citation>
    <scope>NUCLEOTIDE SEQUENCE [LARGE SCALE GENOMIC DNA]</scope>
    <source>
        <strain evidence="10 11">SM2066</strain>
    </source>
</reference>
<feature type="binding site" evidence="7">
    <location>
        <position position="324"/>
    </location>
    <ligand>
        <name>Mn(2+)</name>
        <dbReference type="ChEBI" id="CHEBI:29035"/>
        <label>1</label>
    </ligand>
</feature>
<dbReference type="Gene3D" id="3.90.230.10">
    <property type="entry name" value="Creatinase/methionine aminopeptidase superfamily"/>
    <property type="match status" value="1"/>
</dbReference>
<gene>
    <name evidence="7 10" type="primary">pepQ</name>
    <name evidence="10" type="ORF">IF202_00405</name>
</gene>
<dbReference type="NCBIfam" id="NF010133">
    <property type="entry name" value="PRK13607.1"/>
    <property type="match status" value="1"/>
</dbReference>
<comment type="function">
    <text evidence="7">Splits dipeptides with a prolyl residue in the C-terminal position.</text>
</comment>
<dbReference type="HAMAP" id="MF_01279">
    <property type="entry name" value="X_Pro_dipeptid"/>
    <property type="match status" value="1"/>
</dbReference>
<dbReference type="GO" id="GO:0102009">
    <property type="term" value="F:proline dipeptidase activity"/>
    <property type="evidence" value="ECO:0007669"/>
    <property type="project" value="UniProtKB-EC"/>
</dbReference>
<dbReference type="InterPro" id="IPR048819">
    <property type="entry name" value="PepQ_N"/>
</dbReference>
<comment type="caution">
    <text evidence="10">The sequence shown here is derived from an EMBL/GenBank/DDBJ whole genome shotgun (WGS) entry which is preliminary data.</text>
</comment>
<dbReference type="Pfam" id="PF00557">
    <property type="entry name" value="Peptidase_M24"/>
    <property type="match status" value="1"/>
</dbReference>
<protein>
    <recommendedName>
        <fullName evidence="7">Xaa-Pro dipeptidase</fullName>
        <shortName evidence="7">X-Pro dipeptidase</shortName>
        <ecNumber evidence="7">3.4.13.9</ecNumber>
    </recommendedName>
    <alternativeName>
        <fullName evidence="7">Imidodipeptidase</fullName>
    </alternativeName>
    <alternativeName>
        <fullName evidence="7">Proline dipeptidase</fullName>
        <shortName evidence="7">Prolidase</shortName>
    </alternativeName>
</protein>
<dbReference type="Pfam" id="PF21216">
    <property type="entry name" value="PepQ_N"/>
    <property type="match status" value="1"/>
</dbReference>
<keyword evidence="3 7" id="KW-0378">Hydrolase</keyword>
<dbReference type="PANTHER" id="PTHR43226">
    <property type="entry name" value="XAA-PRO AMINOPEPTIDASE 3"/>
    <property type="match status" value="1"/>
</dbReference>
<evidence type="ECO:0000256" key="6">
    <source>
        <dbReference type="ARBA" id="ARBA00023211"/>
    </source>
</evidence>
<organism evidence="10 11">
    <name type="scientific">Marinomonas colpomeniae</name>
    <dbReference type="NCBI Taxonomy" id="2774408"/>
    <lineage>
        <taxon>Bacteria</taxon>
        <taxon>Pseudomonadati</taxon>
        <taxon>Pseudomonadota</taxon>
        <taxon>Gammaproteobacteria</taxon>
        <taxon>Oceanospirillales</taxon>
        <taxon>Oceanospirillaceae</taxon>
        <taxon>Marinomonas</taxon>
    </lineage>
</organism>
<evidence type="ECO:0000256" key="1">
    <source>
        <dbReference type="ARBA" id="ARBA00022670"/>
    </source>
</evidence>
<comment type="similarity">
    <text evidence="7">Belongs to the peptidase M24B family. Bacterial-type prolidase subfamily.</text>
</comment>